<dbReference type="AlphaFoldDB" id="A0A8R1DV97"/>
<organism evidence="2 3">
    <name type="scientific">Caenorhabditis japonica</name>
    <dbReference type="NCBI Taxonomy" id="281687"/>
    <lineage>
        <taxon>Eukaryota</taxon>
        <taxon>Metazoa</taxon>
        <taxon>Ecdysozoa</taxon>
        <taxon>Nematoda</taxon>
        <taxon>Chromadorea</taxon>
        <taxon>Rhabditida</taxon>
        <taxon>Rhabditina</taxon>
        <taxon>Rhabditomorpha</taxon>
        <taxon>Rhabditoidea</taxon>
        <taxon>Rhabditidae</taxon>
        <taxon>Peloderinae</taxon>
        <taxon>Caenorhabditis</taxon>
    </lineage>
</organism>
<dbReference type="Proteomes" id="UP000005237">
    <property type="component" value="Unassembled WGS sequence"/>
</dbReference>
<feature type="chain" id="PRO_5035826193" evidence="1">
    <location>
        <begin position="22"/>
        <end position="67"/>
    </location>
</feature>
<evidence type="ECO:0000313" key="3">
    <source>
        <dbReference type="Proteomes" id="UP000005237"/>
    </source>
</evidence>
<evidence type="ECO:0000313" key="2">
    <source>
        <dbReference type="EnsemblMetazoa" id="CJA13224.1"/>
    </source>
</evidence>
<accession>A0A8R1DV97</accession>
<reference evidence="2" key="2">
    <citation type="submission" date="2022-06" db="UniProtKB">
        <authorList>
            <consortium name="EnsemblMetazoa"/>
        </authorList>
    </citation>
    <scope>IDENTIFICATION</scope>
    <source>
        <strain evidence="2">DF5081</strain>
    </source>
</reference>
<keyword evidence="3" id="KW-1185">Reference proteome</keyword>
<name>A0A8R1DV97_CAEJA</name>
<reference evidence="3" key="1">
    <citation type="submission" date="2010-08" db="EMBL/GenBank/DDBJ databases">
        <authorList>
            <consortium name="Caenorhabditis japonica Sequencing Consortium"/>
            <person name="Wilson R.K."/>
        </authorList>
    </citation>
    <scope>NUCLEOTIDE SEQUENCE [LARGE SCALE GENOMIC DNA]</scope>
    <source>
        <strain evidence="3">DF5081</strain>
    </source>
</reference>
<feature type="signal peptide" evidence="1">
    <location>
        <begin position="1"/>
        <end position="21"/>
    </location>
</feature>
<keyword evidence="1" id="KW-0732">Signal</keyword>
<protein>
    <submittedName>
        <fullName evidence="2">Uncharacterized protein</fullName>
    </submittedName>
</protein>
<evidence type="ECO:0000256" key="1">
    <source>
        <dbReference type="SAM" id="SignalP"/>
    </source>
</evidence>
<dbReference type="EnsemblMetazoa" id="CJA13224.1">
    <property type="protein sequence ID" value="CJA13224.1"/>
    <property type="gene ID" value="WBGene00132428"/>
</dbReference>
<dbReference type="OMA" id="WVPIPRE"/>
<proteinExistence type="predicted"/>
<sequence length="67" mass="7530">MRFLGLFSLFFLFAVFAPSLAIFRSSSRGMTSIDENSGDVIWVPIPRESLQEDGAPRKCLFCRGGRK</sequence>